<dbReference type="RefSeq" id="WP_378141713.1">
    <property type="nucleotide sequence ID" value="NZ_JBHSEF010000022.1"/>
</dbReference>
<dbReference type="Proteomes" id="UP001595733">
    <property type="component" value="Unassembled WGS sequence"/>
</dbReference>
<reference evidence="3" key="1">
    <citation type="journal article" date="2019" name="Int. J. Syst. Evol. Microbiol.">
        <title>The Global Catalogue of Microorganisms (GCM) 10K type strain sequencing project: providing services to taxonomists for standard genome sequencing and annotation.</title>
        <authorList>
            <consortium name="The Broad Institute Genomics Platform"/>
            <consortium name="The Broad Institute Genome Sequencing Center for Infectious Disease"/>
            <person name="Wu L."/>
            <person name="Ma J."/>
        </authorList>
    </citation>
    <scope>NUCLEOTIDE SEQUENCE [LARGE SCALE GENOMIC DNA]</scope>
    <source>
        <strain evidence="3">CCUG 50353</strain>
    </source>
</reference>
<evidence type="ECO:0000259" key="1">
    <source>
        <dbReference type="Pfam" id="PF01832"/>
    </source>
</evidence>
<feature type="domain" description="Mannosyl-glycoprotein endo-beta-N-acetylglucosamidase-like" evidence="1">
    <location>
        <begin position="120"/>
        <end position="189"/>
    </location>
</feature>
<proteinExistence type="predicted"/>
<dbReference type="InterPro" id="IPR002901">
    <property type="entry name" value="MGlyc_endo_b_GlcNAc-like_dom"/>
</dbReference>
<sequence>MSSIIDSNWFYLSTMQSISQPLQELSSKGATTSAQSILFSSMLNSIMNPNESLNWVSLQTESRPQPQFWSSVAPEMNNSIVSTLNSSIGLDTATSQLSFQATSLLQLEQKLGGKLAGTAKDFIAAGQKFDLNPLFLASIAMHETGNGTSKAIREKNNVAGMMGLNGLRTYATMQESIEAMASNLRRNYLNQGLTTITQIGNKYAPVGASNDPTGLNNHWVSGVNKKLNSFI</sequence>
<accession>A0ABV8UW61</accession>
<keyword evidence="3" id="KW-1185">Reference proteome</keyword>
<name>A0ABV8UW61_9BACL</name>
<dbReference type="Pfam" id="PF01832">
    <property type="entry name" value="Glucosaminidase"/>
    <property type="match status" value="1"/>
</dbReference>
<evidence type="ECO:0000313" key="2">
    <source>
        <dbReference type="EMBL" id="MFC4355284.1"/>
    </source>
</evidence>
<organism evidence="2 3">
    <name type="scientific">Chryseomicrobium palamuruense</name>
    <dbReference type="NCBI Taxonomy" id="682973"/>
    <lineage>
        <taxon>Bacteria</taxon>
        <taxon>Bacillati</taxon>
        <taxon>Bacillota</taxon>
        <taxon>Bacilli</taxon>
        <taxon>Bacillales</taxon>
        <taxon>Caryophanaceae</taxon>
        <taxon>Chryseomicrobium</taxon>
    </lineage>
</organism>
<evidence type="ECO:0000313" key="3">
    <source>
        <dbReference type="Proteomes" id="UP001595733"/>
    </source>
</evidence>
<protein>
    <submittedName>
        <fullName evidence="2">Glucosaminidase domain-containing protein</fullName>
    </submittedName>
</protein>
<comment type="caution">
    <text evidence="2">The sequence shown here is derived from an EMBL/GenBank/DDBJ whole genome shotgun (WGS) entry which is preliminary data.</text>
</comment>
<dbReference type="EMBL" id="JBHSEF010000022">
    <property type="protein sequence ID" value="MFC4355284.1"/>
    <property type="molecule type" value="Genomic_DNA"/>
</dbReference>
<gene>
    <name evidence="2" type="ORF">ACFO0S_09520</name>
</gene>